<dbReference type="PANTHER" id="PTHR47245">
    <property type="entry name" value="PEPTIDYLPROLYL ISOMERASE"/>
    <property type="match status" value="1"/>
</dbReference>
<keyword evidence="4 6" id="KW-0697">Rotamase</keyword>
<dbReference type="Pfam" id="PF00639">
    <property type="entry name" value="Rotamase"/>
    <property type="match status" value="1"/>
</dbReference>
<comment type="caution">
    <text evidence="9">The sequence shown here is derived from an EMBL/GenBank/DDBJ whole genome shotgun (WGS) entry which is preliminary data.</text>
</comment>
<evidence type="ECO:0000313" key="10">
    <source>
        <dbReference type="Proteomes" id="UP000016649"/>
    </source>
</evidence>
<feature type="domain" description="PpiC" evidence="8">
    <location>
        <begin position="224"/>
        <end position="312"/>
    </location>
</feature>
<dbReference type="PROSITE" id="PS50198">
    <property type="entry name" value="PPIC_PPIASE_2"/>
    <property type="match status" value="1"/>
</dbReference>
<dbReference type="SUPFAM" id="SSF54534">
    <property type="entry name" value="FKBP-like"/>
    <property type="match status" value="1"/>
</dbReference>
<dbReference type="RefSeq" id="WP_021687712.1">
    <property type="nucleotide sequence ID" value="NZ_KI260569.1"/>
</dbReference>
<name>A0ABN0NXX2_TRELE</name>
<keyword evidence="5 6" id="KW-0413">Isomerase</keyword>
<evidence type="ECO:0000259" key="8">
    <source>
        <dbReference type="PROSITE" id="PS50198"/>
    </source>
</evidence>
<evidence type="ECO:0000256" key="3">
    <source>
        <dbReference type="ARBA" id="ARBA00022729"/>
    </source>
</evidence>
<dbReference type="Gene3D" id="3.10.50.40">
    <property type="match status" value="1"/>
</dbReference>
<evidence type="ECO:0000256" key="6">
    <source>
        <dbReference type="PROSITE-ProRule" id="PRU00278"/>
    </source>
</evidence>
<evidence type="ECO:0000256" key="1">
    <source>
        <dbReference type="ARBA" id="ARBA00000971"/>
    </source>
</evidence>
<evidence type="ECO:0000256" key="5">
    <source>
        <dbReference type="ARBA" id="ARBA00023235"/>
    </source>
</evidence>
<keyword evidence="7" id="KW-0472">Membrane</keyword>
<dbReference type="EMBL" id="AWVH01000037">
    <property type="protein sequence ID" value="ERJ92350.1"/>
    <property type="molecule type" value="Genomic_DNA"/>
</dbReference>
<gene>
    <name evidence="9" type="ORF">HMPREF9193_01510</name>
</gene>
<evidence type="ECO:0000256" key="2">
    <source>
        <dbReference type="ARBA" id="ARBA00013194"/>
    </source>
</evidence>
<protein>
    <recommendedName>
        <fullName evidence="2">peptidylprolyl isomerase</fullName>
        <ecNumber evidence="2">5.2.1.8</ecNumber>
    </recommendedName>
</protein>
<evidence type="ECO:0000256" key="7">
    <source>
        <dbReference type="SAM" id="Phobius"/>
    </source>
</evidence>
<dbReference type="InterPro" id="IPR046357">
    <property type="entry name" value="PPIase_dom_sf"/>
</dbReference>
<keyword evidence="7" id="KW-1133">Transmembrane helix</keyword>
<dbReference type="PANTHER" id="PTHR47245:SF1">
    <property type="entry name" value="FOLDASE PROTEIN PRSA"/>
    <property type="match status" value="1"/>
</dbReference>
<organism evidence="9 10">
    <name type="scientific">Treponema lecithinolyticum ATCC 700332</name>
    <dbReference type="NCBI Taxonomy" id="1321815"/>
    <lineage>
        <taxon>Bacteria</taxon>
        <taxon>Pseudomonadati</taxon>
        <taxon>Spirochaetota</taxon>
        <taxon>Spirochaetia</taxon>
        <taxon>Spirochaetales</taxon>
        <taxon>Treponemataceae</taxon>
        <taxon>Treponema</taxon>
    </lineage>
</organism>
<comment type="catalytic activity">
    <reaction evidence="1">
        <text>[protein]-peptidylproline (omega=180) = [protein]-peptidylproline (omega=0)</text>
        <dbReference type="Rhea" id="RHEA:16237"/>
        <dbReference type="Rhea" id="RHEA-COMP:10747"/>
        <dbReference type="Rhea" id="RHEA-COMP:10748"/>
        <dbReference type="ChEBI" id="CHEBI:83833"/>
        <dbReference type="ChEBI" id="CHEBI:83834"/>
        <dbReference type="EC" id="5.2.1.8"/>
    </reaction>
</comment>
<proteinExistence type="predicted"/>
<evidence type="ECO:0000256" key="4">
    <source>
        <dbReference type="ARBA" id="ARBA00023110"/>
    </source>
</evidence>
<keyword evidence="3" id="KW-0732">Signal</keyword>
<keyword evidence="7" id="KW-0812">Transmembrane</keyword>
<reference evidence="9 10" key="1">
    <citation type="submission" date="2013-08" db="EMBL/GenBank/DDBJ databases">
        <authorList>
            <person name="Weinstock G."/>
            <person name="Sodergren E."/>
            <person name="Wylie T."/>
            <person name="Fulton L."/>
            <person name="Fulton R."/>
            <person name="Fronick C."/>
            <person name="O'Laughlin M."/>
            <person name="Godfrey J."/>
            <person name="Miner T."/>
            <person name="Herter B."/>
            <person name="Appelbaum E."/>
            <person name="Cordes M."/>
            <person name="Lek S."/>
            <person name="Wollam A."/>
            <person name="Pepin K.H."/>
            <person name="Palsikar V.B."/>
            <person name="Mitreva M."/>
            <person name="Wilson R.K."/>
        </authorList>
    </citation>
    <scope>NUCLEOTIDE SEQUENCE [LARGE SCALE GENOMIC DNA]</scope>
    <source>
        <strain evidence="9 10">ATCC 700332</strain>
    </source>
</reference>
<feature type="transmembrane region" description="Helical" evidence="7">
    <location>
        <begin position="12"/>
        <end position="36"/>
    </location>
</feature>
<dbReference type="InterPro" id="IPR050245">
    <property type="entry name" value="PrsA_foldase"/>
</dbReference>
<evidence type="ECO:0000313" key="9">
    <source>
        <dbReference type="EMBL" id="ERJ92350.1"/>
    </source>
</evidence>
<keyword evidence="10" id="KW-1185">Reference proteome</keyword>
<dbReference type="EC" id="5.2.1.8" evidence="2"/>
<dbReference type="Proteomes" id="UP000016649">
    <property type="component" value="Unassembled WGS sequence"/>
</dbReference>
<dbReference type="InterPro" id="IPR000297">
    <property type="entry name" value="PPIase_PpiC"/>
</dbReference>
<accession>A0ABN0NXX2</accession>
<sequence>MKKEGHKSVTKTLLYIGSVVILILAAVSFVVIPAMLPGKQTQLPPLGSYKNKKIEYVQGSYFLDAVAYYEQQKKNSNKTGRSQESDLFDVFNNAFRDTVITLAFSDEVKRSGYKAPEPLVERSMLPYFYNANGVYSAKIFRDTPDSRKAEIRKEVENRLVYSRYANDIGNLKTSAAEIQFISDMGVHKRSFDAAFFSTADYPQSEAALFGTNNAQLFTVYDLSIITLNSEAEAKKILSQLKNNELVFADAVSEYSTKQYSDASGKLNESYYYRLKNLIKSEEQLAKITELASGSLSDVTETSFGFSIFYANGESIQPDFTSAEMLNVVQHYMSIYEAGIIEDYYINIAKDFSAKAAVEGFFSAAAQFNAQTSDIPLFPINYGNVPLLSPLPVQEVPQLSQETSNESFLQTAFSLTEGELSSPLVTGKNITVLRLKKIENDDVAAAGTMNFMYPYYVSQSDSAAVQSYFMRSPHLKNNLFNVFFKYFINS</sequence>